<organism evidence="9 10">
    <name type="scientific">Salix brachista</name>
    <dbReference type="NCBI Taxonomy" id="2182728"/>
    <lineage>
        <taxon>Eukaryota</taxon>
        <taxon>Viridiplantae</taxon>
        <taxon>Streptophyta</taxon>
        <taxon>Embryophyta</taxon>
        <taxon>Tracheophyta</taxon>
        <taxon>Spermatophyta</taxon>
        <taxon>Magnoliopsida</taxon>
        <taxon>eudicotyledons</taxon>
        <taxon>Gunneridae</taxon>
        <taxon>Pentapetalae</taxon>
        <taxon>rosids</taxon>
        <taxon>fabids</taxon>
        <taxon>Malpighiales</taxon>
        <taxon>Salicaceae</taxon>
        <taxon>Saliceae</taxon>
        <taxon>Salix</taxon>
    </lineage>
</organism>
<dbReference type="Proteomes" id="UP000326939">
    <property type="component" value="Chromosome 15"/>
</dbReference>
<keyword evidence="8" id="KW-0732">Signal</keyword>
<dbReference type="InterPro" id="IPR044674">
    <property type="entry name" value="EDEM1/2/3"/>
</dbReference>
<keyword evidence="5" id="KW-0106">Calcium</keyword>
<dbReference type="Pfam" id="PF01532">
    <property type="entry name" value="Glyco_hydro_47"/>
    <property type="match status" value="1"/>
</dbReference>
<evidence type="ECO:0000313" key="10">
    <source>
        <dbReference type="Proteomes" id="UP000326939"/>
    </source>
</evidence>
<comment type="caution">
    <text evidence="9">The sequence shown here is derived from an EMBL/GenBank/DDBJ whole genome shotgun (WGS) entry which is preliminary data.</text>
</comment>
<dbReference type="Gene3D" id="1.50.10.10">
    <property type="match status" value="2"/>
</dbReference>
<feature type="signal peptide" evidence="8">
    <location>
        <begin position="1"/>
        <end position="23"/>
    </location>
</feature>
<dbReference type="InterPro" id="IPR036026">
    <property type="entry name" value="Seven-hairpin_glycosidases"/>
</dbReference>
<reference evidence="10" key="1">
    <citation type="journal article" date="2019" name="Gigascience">
        <title>De novo genome assembly of the endangered Acer yangbiense, a plant species with extremely small populations endemic to Yunnan Province, China.</title>
        <authorList>
            <person name="Yang J."/>
            <person name="Wariss H.M."/>
            <person name="Tao L."/>
            <person name="Zhang R."/>
            <person name="Yun Q."/>
            <person name="Hollingsworth P."/>
            <person name="Dao Z."/>
            <person name="Luo G."/>
            <person name="Guo H."/>
            <person name="Ma Y."/>
            <person name="Sun W."/>
        </authorList>
    </citation>
    <scope>NUCLEOTIDE SEQUENCE [LARGE SCALE GENOMIC DNA]</scope>
    <source>
        <strain evidence="10">cv. br00</strain>
    </source>
</reference>
<dbReference type="GO" id="GO:0044322">
    <property type="term" value="C:endoplasmic reticulum quality control compartment"/>
    <property type="evidence" value="ECO:0007669"/>
    <property type="project" value="GOC"/>
</dbReference>
<feature type="transmembrane region" description="Helical" evidence="7">
    <location>
        <begin position="326"/>
        <end position="345"/>
    </location>
</feature>
<proteinExistence type="inferred from homology"/>
<dbReference type="SUPFAM" id="SSF48225">
    <property type="entry name" value="Seven-hairpin glycosidases"/>
    <property type="match status" value="1"/>
</dbReference>
<keyword evidence="6" id="KW-0378">Hydrolase</keyword>
<keyword evidence="3" id="KW-0256">Endoplasmic reticulum</keyword>
<keyword evidence="4" id="KW-0325">Glycoprotein</keyword>
<name>A0A5N5K1I0_9ROSI</name>
<evidence type="ECO:0000256" key="5">
    <source>
        <dbReference type="PIRSR" id="PIRSR601382-2"/>
    </source>
</evidence>
<dbReference type="InterPro" id="IPR001382">
    <property type="entry name" value="Glyco_hydro_47"/>
</dbReference>
<keyword evidence="5" id="KW-0479">Metal-binding</keyword>
<evidence type="ECO:0000256" key="1">
    <source>
        <dbReference type="ARBA" id="ARBA00004240"/>
    </source>
</evidence>
<evidence type="ECO:0000256" key="4">
    <source>
        <dbReference type="ARBA" id="ARBA00023180"/>
    </source>
</evidence>
<comment type="similarity">
    <text evidence="2 6">Belongs to the glycosyl hydrolase 47 family.</text>
</comment>
<dbReference type="PANTHER" id="PTHR45679">
    <property type="entry name" value="ER DEGRADATION-ENHANCING ALPHA-MANNOSIDASE-LIKE PROTEIN 2"/>
    <property type="match status" value="1"/>
</dbReference>
<dbReference type="GO" id="GO:0005975">
    <property type="term" value="P:carbohydrate metabolic process"/>
    <property type="evidence" value="ECO:0007669"/>
    <property type="project" value="InterPro"/>
</dbReference>
<sequence length="619" mass="70705">MLVYRFRTWVLLLLVIFPDPSLSHFDSAKKKQMREKVRKMFYHAYENYMTHAFPHDELKPLSRSFTDSLSELGNLKLEHLPQNYNGTALTLIESLSRAVLWLSENLTFDVDARVNLFEVLIFLNGALPHLFYCVVQVLGGLVSAHILATDSTNRLVQGSYKNQLLVLAEDLGRRFLPAFDTPTGLPYAWINLKYGVMTNETTETSTSGCGSLILEMGALSRLTGTTLDMETGEWIEHSSGIGAASDGIACVNYLSLHVCYLTMILETLDYVWIHLGVDSFYEYLFKAHILFGKEDFWRMFHSAYLAVQKYFRHGIALVFGIFLNNFFPLVLVSFLFFSLLLHLAVHRYHEADMRTGKATYWQLTSLQAFWPGLQASTEISYAQMVLVGDIAAANTSHREFVYVWKKFGVLPERYLLDHQMLHPTEKYYPLRPELAESTFYLYQATKDPWYMEVGETIVNSLNSYTKVEGGFASIRDVTTMQTEDHMHSFFLAETCKYLYLLFDDSFLVDRNYIFTTEGHPLPVLSAWQDRLPEIYIPSNWTYVKDEKKTKRSSAMSLQVCPALSLNAGHGEQLAESACHVPDAQSDHKCFGDEECGVDSTSCRRRSCSMAGYCGLWLVV</sequence>
<dbReference type="PRINTS" id="PR00747">
    <property type="entry name" value="GLYHDRLASE47"/>
</dbReference>
<dbReference type="EMBL" id="VDCV01000015">
    <property type="protein sequence ID" value="KAB5524736.1"/>
    <property type="molecule type" value="Genomic_DNA"/>
</dbReference>
<feature type="chain" id="PRO_5024328185" description="alpha-1,2-Mannosidase" evidence="8">
    <location>
        <begin position="24"/>
        <end position="619"/>
    </location>
</feature>
<comment type="subcellular location">
    <subcellularLocation>
        <location evidence="1">Endoplasmic reticulum</location>
    </subcellularLocation>
</comment>
<evidence type="ECO:0000256" key="3">
    <source>
        <dbReference type="ARBA" id="ARBA00022824"/>
    </source>
</evidence>
<dbReference type="InterPro" id="IPR012341">
    <property type="entry name" value="6hp_glycosidase-like_sf"/>
</dbReference>
<comment type="cofactor">
    <cofactor evidence="5">
        <name>Ca(2+)</name>
        <dbReference type="ChEBI" id="CHEBI:29108"/>
    </cofactor>
</comment>
<evidence type="ECO:0000256" key="6">
    <source>
        <dbReference type="RuleBase" id="RU361193"/>
    </source>
</evidence>
<evidence type="ECO:0000313" key="9">
    <source>
        <dbReference type="EMBL" id="KAB5524736.1"/>
    </source>
</evidence>
<protein>
    <recommendedName>
        <fullName evidence="6">alpha-1,2-Mannosidase</fullName>
        <ecNumber evidence="6">3.2.1.-</ecNumber>
    </recommendedName>
</protein>
<keyword evidence="10" id="KW-1185">Reference proteome</keyword>
<keyword evidence="7" id="KW-1133">Transmembrane helix</keyword>
<keyword evidence="7" id="KW-0812">Transmembrane</keyword>
<feature type="binding site" evidence="5">
    <location>
        <position position="516"/>
    </location>
    <ligand>
        <name>Ca(2+)</name>
        <dbReference type="ChEBI" id="CHEBI:29108"/>
    </ligand>
</feature>
<dbReference type="GO" id="GO:0005509">
    <property type="term" value="F:calcium ion binding"/>
    <property type="evidence" value="ECO:0007669"/>
    <property type="project" value="InterPro"/>
</dbReference>
<gene>
    <name evidence="9" type="ORF">DKX38_022485</name>
</gene>
<evidence type="ECO:0000256" key="7">
    <source>
        <dbReference type="SAM" id="Phobius"/>
    </source>
</evidence>
<evidence type="ECO:0000256" key="2">
    <source>
        <dbReference type="ARBA" id="ARBA00007658"/>
    </source>
</evidence>
<evidence type="ECO:0000256" key="8">
    <source>
        <dbReference type="SAM" id="SignalP"/>
    </source>
</evidence>
<dbReference type="GO" id="GO:1904380">
    <property type="term" value="P:endoplasmic reticulum mannose trimming"/>
    <property type="evidence" value="ECO:0007669"/>
    <property type="project" value="InterPro"/>
</dbReference>
<keyword evidence="7" id="KW-0472">Membrane</keyword>
<keyword evidence="6" id="KW-0326">Glycosidase</keyword>
<dbReference type="PANTHER" id="PTHR45679:SF5">
    <property type="entry name" value="ER DEGRADATION-ENHANCING ALPHA-MANNOSIDASE-LIKE PROTEIN 1"/>
    <property type="match status" value="1"/>
</dbReference>
<accession>A0A5N5K1I0</accession>
<dbReference type="GO" id="GO:0004571">
    <property type="term" value="F:mannosyl-oligosaccharide 1,2-alpha-mannosidase activity"/>
    <property type="evidence" value="ECO:0007669"/>
    <property type="project" value="InterPro"/>
</dbReference>
<dbReference type="AlphaFoldDB" id="A0A5N5K1I0"/>
<dbReference type="GO" id="GO:0016020">
    <property type="term" value="C:membrane"/>
    <property type="evidence" value="ECO:0007669"/>
    <property type="project" value="InterPro"/>
</dbReference>
<dbReference type="EC" id="3.2.1.-" evidence="6"/>